<evidence type="ECO:0000256" key="2">
    <source>
        <dbReference type="PROSITE-ProRule" id="PRU00708"/>
    </source>
</evidence>
<comment type="caution">
    <text evidence="4">The sequence shown here is derived from an EMBL/GenBank/DDBJ whole genome shotgun (WGS) entry which is preliminary data.</text>
</comment>
<feature type="repeat" description="PPR" evidence="2">
    <location>
        <begin position="744"/>
        <end position="778"/>
    </location>
</feature>
<evidence type="ECO:0000256" key="1">
    <source>
        <dbReference type="ARBA" id="ARBA00022737"/>
    </source>
</evidence>
<dbReference type="AlphaFoldDB" id="A0A3M2RJQ1"/>
<dbReference type="PANTHER" id="PTHR47942:SF63">
    <property type="entry name" value="PENTATRICOPEPTIDE REPEAT-CONTAINING PROTEIN"/>
    <property type="match status" value="1"/>
</dbReference>
<dbReference type="Pfam" id="PF13041">
    <property type="entry name" value="PPR_2"/>
    <property type="match status" value="1"/>
</dbReference>
<dbReference type="PANTHER" id="PTHR47942">
    <property type="entry name" value="TETRATRICOPEPTIDE REPEAT (TPR)-LIKE SUPERFAMILY PROTEIN-RELATED"/>
    <property type="match status" value="1"/>
</dbReference>
<keyword evidence="1" id="KW-0677">Repeat</keyword>
<gene>
    <name evidence="4" type="ORF">CDV36_014223</name>
</gene>
<dbReference type="OrthoDB" id="185373at2759"/>
<dbReference type="NCBIfam" id="TIGR00756">
    <property type="entry name" value="PPR"/>
    <property type="match status" value="1"/>
</dbReference>
<feature type="compositionally biased region" description="Basic and acidic residues" evidence="3">
    <location>
        <begin position="133"/>
        <end position="143"/>
    </location>
</feature>
<evidence type="ECO:0000313" key="5">
    <source>
        <dbReference type="Proteomes" id="UP000277212"/>
    </source>
</evidence>
<feature type="compositionally biased region" description="Basic and acidic residues" evidence="3">
    <location>
        <begin position="94"/>
        <end position="112"/>
    </location>
</feature>
<dbReference type="EMBL" id="NKUJ01000437">
    <property type="protein sequence ID" value="RMJ05115.1"/>
    <property type="molecule type" value="Genomic_DNA"/>
</dbReference>
<evidence type="ECO:0000256" key="3">
    <source>
        <dbReference type="SAM" id="MobiDB-lite"/>
    </source>
</evidence>
<feature type="repeat" description="PPR" evidence="2">
    <location>
        <begin position="709"/>
        <end position="743"/>
    </location>
</feature>
<dbReference type="STRING" id="2010991.A0A3M2RJQ1"/>
<dbReference type="Pfam" id="PF12854">
    <property type="entry name" value="PPR_1"/>
    <property type="match status" value="1"/>
</dbReference>
<feature type="region of interest" description="Disordered" evidence="3">
    <location>
        <begin position="68"/>
        <end position="143"/>
    </location>
</feature>
<dbReference type="InterPro" id="IPR051222">
    <property type="entry name" value="PPR/CCM1_RNA-binding"/>
</dbReference>
<name>A0A3M2RJQ1_9HYPO</name>
<evidence type="ECO:0008006" key="6">
    <source>
        <dbReference type="Google" id="ProtNLM"/>
    </source>
</evidence>
<protein>
    <recommendedName>
        <fullName evidence="6">Pentacotripeptide-repeat region of PRORP domain-containing protein</fullName>
    </recommendedName>
</protein>
<dbReference type="PROSITE" id="PS51375">
    <property type="entry name" value="PPR"/>
    <property type="match status" value="2"/>
</dbReference>
<dbReference type="InterPro" id="IPR002885">
    <property type="entry name" value="PPR_rpt"/>
</dbReference>
<reference evidence="4 5" key="1">
    <citation type="submission" date="2017-06" db="EMBL/GenBank/DDBJ databases">
        <title>Comparative genomic analysis of Ambrosia Fusariam Clade fungi.</title>
        <authorList>
            <person name="Stajich J.E."/>
            <person name="Carrillo J."/>
            <person name="Kijimoto T."/>
            <person name="Eskalen A."/>
            <person name="O'Donnell K."/>
            <person name="Kasson M."/>
        </authorList>
    </citation>
    <scope>NUCLEOTIDE SEQUENCE [LARGE SCALE GENOMIC DNA]</scope>
    <source>
        <strain evidence="4">UCR3666</strain>
    </source>
</reference>
<keyword evidence="5" id="KW-1185">Reference proteome</keyword>
<proteinExistence type="predicted"/>
<dbReference type="Proteomes" id="UP000277212">
    <property type="component" value="Unassembled WGS sequence"/>
</dbReference>
<sequence>MPTALMYRACFTRRLESSVTAQTWTRRAAFLAIRLNHGHDRSIFARRYHATAQSPLPDSEPSILAQLRPRNASPNPSEPTLVSEAYSEPPWRPEQGRDDAEAHAEEHTKGSEEESSPSRTSKDSGFFQRRAKRDPEKAKKLAEERRKMKLKLKRKKTIANQWAYLRYETPASELVAVRSRFNFWKRKMLLIDAPANPSSWPWRDDGKWLFELGSFSAMQKAWQELDVETRKQKWPTVMLSTMHLCPEKAAQVLEATLDPLPPGYAASDVAHFCITNFKLEDIKVHRDRVSKADELLELFAKLAEDLPRGHVPFRQHTLGHVAKRLPVEQAAEMYQILHRAGIKMHSYTLLQFASKLSESLAHKETAFEILRHIAEGGHDLNSAPVASVITTLLHTKQEGEAWAKTEQDTFSPQRAMEYFLEKGFSPNLVSFTALIESLCFQGDIAEAVRLPLLLVENGAELDTRCYTTVFRGAKNSLKASNVRLALDVARAAKVPYVDVLNNTLHSIFFFAEMECREKKYPAPWVLPLFGQMLRIYVKKFDLEPLQWLVPDTLPLILGQDNVDGTEKFRSGPRRDWEFKSTIVPVVDEFFETSGGPRLKPNAQTLAIMLRAYVKSLYRPYDLMTFYTFFKSRLEEQGPERNWATEVVKDQGSIIHDTLILVMLERKALQRPALQVFGDMLRSSLYSRPKEEDAATGVNADEAPVHPFPNLFTFSILIHGLIMRGEKMLAEQVLQAMREHGLEPNIVTWNTLAKGYASMQNLSQTVGTLQDLEAAGYKPDVHTFKAFARLRDQTRALKTMEKIIDANKRRMEQDRAR</sequence>
<accession>A0A3M2RJQ1</accession>
<evidence type="ECO:0000313" key="4">
    <source>
        <dbReference type="EMBL" id="RMJ05115.1"/>
    </source>
</evidence>
<dbReference type="Gene3D" id="1.25.40.10">
    <property type="entry name" value="Tetratricopeptide repeat domain"/>
    <property type="match status" value="2"/>
</dbReference>
<dbReference type="InterPro" id="IPR011990">
    <property type="entry name" value="TPR-like_helical_dom_sf"/>
</dbReference>
<organism evidence="4 5">
    <name type="scientific">Fusarium kuroshium</name>
    <dbReference type="NCBI Taxonomy" id="2010991"/>
    <lineage>
        <taxon>Eukaryota</taxon>
        <taxon>Fungi</taxon>
        <taxon>Dikarya</taxon>
        <taxon>Ascomycota</taxon>
        <taxon>Pezizomycotina</taxon>
        <taxon>Sordariomycetes</taxon>
        <taxon>Hypocreomycetidae</taxon>
        <taxon>Hypocreales</taxon>
        <taxon>Nectriaceae</taxon>
        <taxon>Fusarium</taxon>
        <taxon>Fusarium solani species complex</taxon>
    </lineage>
</organism>